<dbReference type="InterPro" id="IPR000868">
    <property type="entry name" value="Isochorismatase-like_dom"/>
</dbReference>
<evidence type="ECO:0000259" key="3">
    <source>
        <dbReference type="PROSITE" id="PS50404"/>
    </source>
</evidence>
<dbReference type="CDD" id="cd00570">
    <property type="entry name" value="GST_N_family"/>
    <property type="match status" value="1"/>
</dbReference>
<evidence type="ECO:0000256" key="2">
    <source>
        <dbReference type="SAM" id="MobiDB-lite"/>
    </source>
</evidence>
<dbReference type="Gene3D" id="3.40.50.850">
    <property type="entry name" value="Isochorismatase-like"/>
    <property type="match status" value="1"/>
</dbReference>
<feature type="domain" description="Fe2OG dioxygenase" evidence="4">
    <location>
        <begin position="544"/>
        <end position="676"/>
    </location>
</feature>
<dbReference type="CDD" id="cd00299">
    <property type="entry name" value="GST_C_family"/>
    <property type="match status" value="1"/>
</dbReference>
<dbReference type="InterPro" id="IPR037151">
    <property type="entry name" value="AlkB-like_sf"/>
</dbReference>
<feature type="region of interest" description="Disordered" evidence="2">
    <location>
        <begin position="82"/>
        <end position="132"/>
    </location>
</feature>
<reference evidence="5 6" key="1">
    <citation type="journal article" date="2018" name="Nat. Ecol. Evol.">
        <title>Pezizomycetes genomes reveal the molecular basis of ectomycorrhizal truffle lifestyle.</title>
        <authorList>
            <person name="Murat C."/>
            <person name="Payen T."/>
            <person name="Noel B."/>
            <person name="Kuo A."/>
            <person name="Morin E."/>
            <person name="Chen J."/>
            <person name="Kohler A."/>
            <person name="Krizsan K."/>
            <person name="Balestrini R."/>
            <person name="Da Silva C."/>
            <person name="Montanini B."/>
            <person name="Hainaut M."/>
            <person name="Levati E."/>
            <person name="Barry K.W."/>
            <person name="Belfiori B."/>
            <person name="Cichocki N."/>
            <person name="Clum A."/>
            <person name="Dockter R.B."/>
            <person name="Fauchery L."/>
            <person name="Guy J."/>
            <person name="Iotti M."/>
            <person name="Le Tacon F."/>
            <person name="Lindquist E.A."/>
            <person name="Lipzen A."/>
            <person name="Malagnac F."/>
            <person name="Mello A."/>
            <person name="Molinier V."/>
            <person name="Miyauchi S."/>
            <person name="Poulain J."/>
            <person name="Riccioni C."/>
            <person name="Rubini A."/>
            <person name="Sitrit Y."/>
            <person name="Splivallo R."/>
            <person name="Traeger S."/>
            <person name="Wang M."/>
            <person name="Zifcakova L."/>
            <person name="Wipf D."/>
            <person name="Zambonelli A."/>
            <person name="Paolocci F."/>
            <person name="Nowrousian M."/>
            <person name="Ottonello S."/>
            <person name="Baldrian P."/>
            <person name="Spatafora J.W."/>
            <person name="Henrissat B."/>
            <person name="Nagy L.G."/>
            <person name="Aury J.M."/>
            <person name="Wincker P."/>
            <person name="Grigoriev I.V."/>
            <person name="Bonfante P."/>
            <person name="Martin F.M."/>
        </authorList>
    </citation>
    <scope>NUCLEOTIDE SEQUENCE [LARGE SCALE GENOMIC DNA]</scope>
    <source>
        <strain evidence="5 6">CCBAS932</strain>
    </source>
</reference>
<dbReference type="AlphaFoldDB" id="A0A3N4KS49"/>
<dbReference type="InterPro" id="IPR036249">
    <property type="entry name" value="Thioredoxin-like_sf"/>
</dbReference>
<dbReference type="CDD" id="cd00431">
    <property type="entry name" value="cysteine_hydrolases"/>
    <property type="match status" value="1"/>
</dbReference>
<proteinExistence type="inferred from homology"/>
<feature type="region of interest" description="Disordered" evidence="2">
    <location>
        <begin position="370"/>
        <end position="449"/>
    </location>
</feature>
<dbReference type="OrthoDB" id="445341at2759"/>
<evidence type="ECO:0000313" key="6">
    <source>
        <dbReference type="Proteomes" id="UP000277580"/>
    </source>
</evidence>
<dbReference type="GO" id="GO:0051213">
    <property type="term" value="F:dioxygenase activity"/>
    <property type="evidence" value="ECO:0007669"/>
    <property type="project" value="InterPro"/>
</dbReference>
<dbReference type="Pfam" id="PF13532">
    <property type="entry name" value="2OG-FeII_Oxy_2"/>
    <property type="match status" value="1"/>
</dbReference>
<comment type="similarity">
    <text evidence="1">Belongs to the isochorismatase family.</text>
</comment>
<dbReference type="PROSITE" id="PS50404">
    <property type="entry name" value="GST_NTER"/>
    <property type="match status" value="1"/>
</dbReference>
<dbReference type="PANTHER" id="PTHR31212">
    <property type="entry name" value="ALPHA-KETOGLUTARATE-DEPENDENT DIOXYGENASE ALKB HOMOLOG 3"/>
    <property type="match status" value="1"/>
</dbReference>
<dbReference type="Gene3D" id="2.60.120.590">
    <property type="entry name" value="Alpha-ketoglutarate-dependent dioxygenase AlkB-like"/>
    <property type="match status" value="1"/>
</dbReference>
<organism evidence="5 6">
    <name type="scientific">Morchella conica CCBAS932</name>
    <dbReference type="NCBI Taxonomy" id="1392247"/>
    <lineage>
        <taxon>Eukaryota</taxon>
        <taxon>Fungi</taxon>
        <taxon>Dikarya</taxon>
        <taxon>Ascomycota</taxon>
        <taxon>Pezizomycotina</taxon>
        <taxon>Pezizomycetes</taxon>
        <taxon>Pezizales</taxon>
        <taxon>Morchellaceae</taxon>
        <taxon>Morchella</taxon>
    </lineage>
</organism>
<dbReference type="InterPro" id="IPR027450">
    <property type="entry name" value="AlkB-like"/>
</dbReference>
<dbReference type="SUPFAM" id="SSF52499">
    <property type="entry name" value="Isochorismatase-like hydrolases"/>
    <property type="match status" value="1"/>
</dbReference>
<dbReference type="Gene3D" id="3.40.30.10">
    <property type="entry name" value="Glutaredoxin"/>
    <property type="match status" value="1"/>
</dbReference>
<dbReference type="SUPFAM" id="SSF52833">
    <property type="entry name" value="Thioredoxin-like"/>
    <property type="match status" value="1"/>
</dbReference>
<dbReference type="EMBL" id="ML119123">
    <property type="protein sequence ID" value="RPB13383.1"/>
    <property type="molecule type" value="Genomic_DNA"/>
</dbReference>
<dbReference type="Pfam" id="PF13417">
    <property type="entry name" value="GST_N_3"/>
    <property type="match status" value="1"/>
</dbReference>
<name>A0A3N4KS49_9PEZI</name>
<evidence type="ECO:0008006" key="7">
    <source>
        <dbReference type="Google" id="ProtNLM"/>
    </source>
</evidence>
<dbReference type="PANTHER" id="PTHR31212:SF5">
    <property type="entry name" value="ISOCHORISMATASE FAMILY PROTEIN FAMILY (AFU_ORTHOLOGUE AFUA_3G14500)"/>
    <property type="match status" value="1"/>
</dbReference>
<evidence type="ECO:0000256" key="1">
    <source>
        <dbReference type="ARBA" id="ARBA00006336"/>
    </source>
</evidence>
<dbReference type="STRING" id="1392247.A0A3N4KS49"/>
<evidence type="ECO:0000313" key="5">
    <source>
        <dbReference type="EMBL" id="RPB13383.1"/>
    </source>
</evidence>
<feature type="compositionally biased region" description="Basic and acidic residues" evidence="2">
    <location>
        <begin position="592"/>
        <end position="605"/>
    </location>
</feature>
<evidence type="ECO:0000259" key="4">
    <source>
        <dbReference type="PROSITE" id="PS51471"/>
    </source>
</evidence>
<sequence length="966" mass="106535">MAPRSALLILGIQNEFLDPDIGRCIMAAPPPGSPSFVDNIKAFVPHFRANGGDVIWVRSEYQKPRDFIDPRSNETVLIIHDDDDSSDSETEHNNHRPRGNEAGGSGVGAGTAGGRRPRAGSSPRPKLANGARPPLRSDAFLAIESQHPPCKPGTPACEFHPSIVSSIKSPPDKIMAKTWFSAFKDTGLLETLRGRFVSELYICGVLTNICVLATAAEAAKHGLNTYVLKDCLGYRNLTAHQESLKVMVHDYVVEEVESESLVKGWEKWRLKAGGNGSNNDNGSAGIQLGATSLSKEQLVAMVSGLKVVGGESSGESSRRLPAEPVKEVLAETAATPLDDDKSVLPADLAPINEEDYQILKSARSAHKSKAVMGSTGVNEVSAAGAGKNDNEPGDEGRKKDEKMHREHRKKKSHASSSKRDKSNTISQGSSSSSGNPRFDSKSPIMGGGDFLGEGDSNLVNNILPPSLSKTAFDRLKKEVAWRTMYHRGGEVPRMVAVEGVIDDDGDERSFPIYRHPADESPPLLPFSPTVQLIVDCVQKALKHPVNHVLIQHYRDGNDYISEHSDKTLDIVRGSKIVNVSLGAQRTMVLRTKKDAAMQKAAESRSQEQSNQPEGHGPERTTQRIPLPHNSMFILGLETNKKWLHGIRQDRREKGLKTAQEMSHNGERISLTFRHIGTFLSDKEDKIWGQGAVSKSKAERRPVINGDDPETQRLIEAFGSENHQSDFDWDAAYGGGFDVLHFVPQLPKLFFTKGDIGSMQVRMCLLEKGIVFTPYELEPNETSSPSFRVLNPRGTAPVFVDVDPEKTIVCEALSILQHIEMFYPSKDPGKFLLPSPKDERAAFSRVLQHMQESEKLHKVLESDNQVAIDTELEIWDARLFRTKGYLSGSDISLDDTAVWPVLENYMKRTGLKHLVKFSELDTWYSLVKECDSVQVLSKEVVRDAVSETEGLENTMARLKLESEVKET</sequence>
<dbReference type="InterPro" id="IPR004045">
    <property type="entry name" value="Glutathione_S-Trfase_N"/>
</dbReference>
<dbReference type="InParanoid" id="A0A3N4KS49"/>
<dbReference type="InterPro" id="IPR032854">
    <property type="entry name" value="ALKBH3"/>
</dbReference>
<gene>
    <name evidence="5" type="ORF">P167DRAFT_564574</name>
</gene>
<feature type="domain" description="GST N-terminal" evidence="3">
    <location>
        <begin position="744"/>
        <end position="826"/>
    </location>
</feature>
<dbReference type="Proteomes" id="UP000277580">
    <property type="component" value="Unassembled WGS sequence"/>
</dbReference>
<dbReference type="Pfam" id="PF00857">
    <property type="entry name" value="Isochorismatase"/>
    <property type="match status" value="1"/>
</dbReference>
<dbReference type="InterPro" id="IPR036282">
    <property type="entry name" value="Glutathione-S-Trfase_C_sf"/>
</dbReference>
<dbReference type="SUPFAM" id="SSF51197">
    <property type="entry name" value="Clavaminate synthase-like"/>
    <property type="match status" value="1"/>
</dbReference>
<dbReference type="Gene3D" id="1.20.1050.10">
    <property type="match status" value="1"/>
</dbReference>
<feature type="region of interest" description="Disordered" evidence="2">
    <location>
        <begin position="592"/>
        <end position="625"/>
    </location>
</feature>
<dbReference type="PROSITE" id="PS51471">
    <property type="entry name" value="FE2OG_OXY"/>
    <property type="match status" value="1"/>
</dbReference>
<dbReference type="InterPro" id="IPR036380">
    <property type="entry name" value="Isochorismatase-like_sf"/>
</dbReference>
<dbReference type="InterPro" id="IPR005123">
    <property type="entry name" value="Oxoglu/Fe-dep_dioxygenase_dom"/>
</dbReference>
<dbReference type="GO" id="GO:0006307">
    <property type="term" value="P:DNA alkylation repair"/>
    <property type="evidence" value="ECO:0007669"/>
    <property type="project" value="InterPro"/>
</dbReference>
<accession>A0A3N4KS49</accession>
<feature type="compositionally biased region" description="Gly residues" evidence="2">
    <location>
        <begin position="101"/>
        <end position="113"/>
    </location>
</feature>
<keyword evidence="6" id="KW-1185">Reference proteome</keyword>
<dbReference type="SUPFAM" id="SSF47616">
    <property type="entry name" value="GST C-terminal domain-like"/>
    <property type="match status" value="1"/>
</dbReference>
<feature type="compositionally biased region" description="Basic and acidic residues" evidence="2">
    <location>
        <begin position="388"/>
        <end position="404"/>
    </location>
</feature>
<protein>
    <recommendedName>
        <fullName evidence="7">Fe2OG dioxygenase domain-containing protein</fullName>
    </recommendedName>
</protein>